<dbReference type="EMBL" id="CACRUT010000016">
    <property type="protein sequence ID" value="VYU44616.1"/>
    <property type="molecule type" value="Genomic_DNA"/>
</dbReference>
<name>A0A6N3ESL5_9BACT</name>
<dbReference type="PROSITE" id="PS51257">
    <property type="entry name" value="PROKAR_LIPOPROTEIN"/>
    <property type="match status" value="1"/>
</dbReference>
<dbReference type="RefSeq" id="WP_412443277.1">
    <property type="nucleotide sequence ID" value="NZ_CACRUT010000016.1"/>
</dbReference>
<organism evidence="1">
    <name type="scientific">Paraprevotella clara</name>
    <dbReference type="NCBI Taxonomy" id="454154"/>
    <lineage>
        <taxon>Bacteria</taxon>
        <taxon>Pseudomonadati</taxon>
        <taxon>Bacteroidota</taxon>
        <taxon>Bacteroidia</taxon>
        <taxon>Bacteroidales</taxon>
        <taxon>Prevotellaceae</taxon>
        <taxon>Paraprevotella</taxon>
    </lineage>
</organism>
<gene>
    <name evidence="1" type="ORF">PCLFYP37_02927</name>
</gene>
<reference evidence="1" key="1">
    <citation type="submission" date="2019-11" db="EMBL/GenBank/DDBJ databases">
        <authorList>
            <person name="Feng L."/>
        </authorList>
    </citation>
    <scope>NUCLEOTIDE SEQUENCE</scope>
    <source>
        <strain evidence="1">PclaraLFYP37</strain>
    </source>
</reference>
<accession>A0A6N3ESL5</accession>
<evidence type="ECO:0008006" key="2">
    <source>
        <dbReference type="Google" id="ProtNLM"/>
    </source>
</evidence>
<sequence>MKKVFLLMALMLPMMFCGCSKDEDKEDGFEARNVTANELESGTGVYEHVGYNTTYYIKFENGNLTSYEYKSNKFEDIRLFEYSIEGDKLNLIKRPFMEEILGGESEYYTLKIRMYHYGNDKEDQLMITGDNAPYNFYTGWYEKSIVEL</sequence>
<dbReference type="AlphaFoldDB" id="A0A6N3ESL5"/>
<proteinExistence type="predicted"/>
<protein>
    <recommendedName>
        <fullName evidence="2">Lipoprotein</fullName>
    </recommendedName>
</protein>
<evidence type="ECO:0000313" key="1">
    <source>
        <dbReference type="EMBL" id="VYU44616.1"/>
    </source>
</evidence>